<dbReference type="Gene3D" id="3.40.50.720">
    <property type="entry name" value="NAD(P)-binding Rossmann-like Domain"/>
    <property type="match status" value="1"/>
</dbReference>
<dbReference type="OMA" id="KMIDPGH"/>
<gene>
    <name evidence="3" type="ORF">HannXRQ_Chr13g0394571</name>
    <name evidence="2" type="ORF">HanXRQr2_Chr13g0576811</name>
</gene>
<protein>
    <submittedName>
        <fullName evidence="3">Putative glucose/ribitol dehydrogenase</fullName>
    </submittedName>
    <submittedName>
        <fullName evidence="2">Very-long-chain 3-oxoacyl-CoA reductase</fullName>
        <ecNumber evidence="2">1.1.1.330</ecNumber>
    </submittedName>
</protein>
<organism evidence="3 4">
    <name type="scientific">Helianthus annuus</name>
    <name type="common">Common sunflower</name>
    <dbReference type="NCBI Taxonomy" id="4232"/>
    <lineage>
        <taxon>Eukaryota</taxon>
        <taxon>Viridiplantae</taxon>
        <taxon>Streptophyta</taxon>
        <taxon>Embryophyta</taxon>
        <taxon>Tracheophyta</taxon>
        <taxon>Spermatophyta</taxon>
        <taxon>Magnoliopsida</taxon>
        <taxon>eudicotyledons</taxon>
        <taxon>Gunneridae</taxon>
        <taxon>Pentapetalae</taxon>
        <taxon>asterids</taxon>
        <taxon>campanulids</taxon>
        <taxon>Asterales</taxon>
        <taxon>Asteraceae</taxon>
        <taxon>Asteroideae</taxon>
        <taxon>Heliantheae alliance</taxon>
        <taxon>Heliantheae</taxon>
        <taxon>Helianthus</taxon>
    </lineage>
</organism>
<reference evidence="3" key="2">
    <citation type="submission" date="2017-02" db="EMBL/GenBank/DDBJ databases">
        <title>Sunflower complete genome.</title>
        <authorList>
            <person name="Langlade N."/>
            <person name="Munos S."/>
        </authorList>
    </citation>
    <scope>NUCLEOTIDE SEQUENCE [LARGE SCALE GENOMIC DNA]</scope>
    <source>
        <tissue evidence="3">Leaves</tissue>
    </source>
</reference>
<evidence type="ECO:0000256" key="1">
    <source>
        <dbReference type="RuleBase" id="RU000363"/>
    </source>
</evidence>
<dbReference type="GO" id="GO:0141040">
    <property type="term" value="F:very-long-chain 3-oxoacyl-CoA reductase activity"/>
    <property type="evidence" value="ECO:0007669"/>
    <property type="project" value="UniProtKB-EC"/>
</dbReference>
<dbReference type="OrthoDB" id="191139at2759"/>
<evidence type="ECO:0000313" key="2">
    <source>
        <dbReference type="EMBL" id="KAF5772430.1"/>
    </source>
</evidence>
<comment type="similarity">
    <text evidence="1">Belongs to the short-chain dehydrogenases/reductases (SDR) family.</text>
</comment>
<dbReference type="SUPFAM" id="SSF51735">
    <property type="entry name" value="NAD(P)-binding Rossmann-fold domains"/>
    <property type="match status" value="1"/>
</dbReference>
<evidence type="ECO:0000313" key="4">
    <source>
        <dbReference type="Proteomes" id="UP000215914"/>
    </source>
</evidence>
<dbReference type="AlphaFoldDB" id="A0A251SPT8"/>
<dbReference type="PRINTS" id="PR00081">
    <property type="entry name" value="GDHRDH"/>
</dbReference>
<dbReference type="InterPro" id="IPR002347">
    <property type="entry name" value="SDR_fam"/>
</dbReference>
<dbReference type="PRINTS" id="PR00080">
    <property type="entry name" value="SDRFAMILY"/>
</dbReference>
<keyword evidence="4" id="KW-1185">Reference proteome</keyword>
<sequence length="314" mass="34548">MWIFGRKGSSGFSASSTAEEVNEGINGSGLTAIVTGATSGIGSETTRVLALSRVHVIMAVRNTEKAIQVKETILKDIPDAKVDVMELDLSTMASVRDFAAKYRSSGLPLHVLVNNAGVLSPQFKLSKENIELHFATNHLGHFLLTNLLLETMKTTAYDQNIEGRIINVSSEGHRLTYSGTLSNHINNESRYNHIYAYGLSKLANILHANELARHLKEEGVNITANSLHPGFINTNIFRGHNIFMVICNKFLRYFIKNVSQGAATTCYLALNPKVKGITGEFFSDSNLKRPSSRASDQELAKELWKFSMGLTSSK</sequence>
<dbReference type="InterPro" id="IPR055280">
    <property type="entry name" value="TIC32"/>
</dbReference>
<dbReference type="Proteomes" id="UP000215914">
    <property type="component" value="Chromosome 13"/>
</dbReference>
<keyword evidence="2" id="KW-0560">Oxidoreductase</keyword>
<dbReference type="STRING" id="4232.A0A251SPT8"/>
<dbReference type="Pfam" id="PF00106">
    <property type="entry name" value="adh_short"/>
    <property type="match status" value="1"/>
</dbReference>
<dbReference type="PANTHER" id="PTHR48476:SF1">
    <property type="entry name" value="SHORT-CHAIN DEHYDROGENASE TIC 32, CHLOROPLASTIC-LIKE"/>
    <property type="match status" value="1"/>
</dbReference>
<dbReference type="InterPro" id="IPR036291">
    <property type="entry name" value="NAD(P)-bd_dom_sf"/>
</dbReference>
<evidence type="ECO:0000313" key="3">
    <source>
        <dbReference type="EMBL" id="OTG00754.1"/>
    </source>
</evidence>
<dbReference type="InParanoid" id="A0A251SPT8"/>
<dbReference type="CDD" id="cd05327">
    <property type="entry name" value="retinol-DH_like_SDR_c_like"/>
    <property type="match status" value="1"/>
</dbReference>
<reference evidence="2 4" key="1">
    <citation type="journal article" date="2017" name="Nature">
        <title>The sunflower genome provides insights into oil metabolism, flowering and Asterid evolution.</title>
        <authorList>
            <person name="Badouin H."/>
            <person name="Gouzy J."/>
            <person name="Grassa C.J."/>
            <person name="Murat F."/>
            <person name="Staton S.E."/>
            <person name="Cottret L."/>
            <person name="Lelandais-Briere C."/>
            <person name="Owens G.L."/>
            <person name="Carrere S."/>
            <person name="Mayjonade B."/>
            <person name="Legrand L."/>
            <person name="Gill N."/>
            <person name="Kane N.C."/>
            <person name="Bowers J.E."/>
            <person name="Hubner S."/>
            <person name="Bellec A."/>
            <person name="Berard A."/>
            <person name="Berges H."/>
            <person name="Blanchet N."/>
            <person name="Boniface M.C."/>
            <person name="Brunel D."/>
            <person name="Catrice O."/>
            <person name="Chaidir N."/>
            <person name="Claudel C."/>
            <person name="Donnadieu C."/>
            <person name="Faraut T."/>
            <person name="Fievet G."/>
            <person name="Helmstetter N."/>
            <person name="King M."/>
            <person name="Knapp S.J."/>
            <person name="Lai Z."/>
            <person name="Le Paslier M.C."/>
            <person name="Lippi Y."/>
            <person name="Lorenzon L."/>
            <person name="Mandel J.R."/>
            <person name="Marage G."/>
            <person name="Marchand G."/>
            <person name="Marquand E."/>
            <person name="Bret-Mestries E."/>
            <person name="Morien E."/>
            <person name="Nambeesan S."/>
            <person name="Nguyen T."/>
            <person name="Pegot-Espagnet P."/>
            <person name="Pouilly N."/>
            <person name="Raftis F."/>
            <person name="Sallet E."/>
            <person name="Schiex T."/>
            <person name="Thomas J."/>
            <person name="Vandecasteele C."/>
            <person name="Vares D."/>
            <person name="Vear F."/>
            <person name="Vautrin S."/>
            <person name="Crespi M."/>
            <person name="Mangin B."/>
            <person name="Burke J.M."/>
            <person name="Salse J."/>
            <person name="Munos S."/>
            <person name="Vincourt P."/>
            <person name="Rieseberg L.H."/>
            <person name="Langlade N.B."/>
        </authorList>
    </citation>
    <scope>NUCLEOTIDE SEQUENCE [LARGE SCALE GENOMIC DNA]</scope>
    <source>
        <strain evidence="4">cv. SF193</strain>
        <tissue evidence="2">Leaves</tissue>
    </source>
</reference>
<dbReference type="Gramene" id="mRNA:HanXRQr2_Chr13g0576811">
    <property type="protein sequence ID" value="mRNA:HanXRQr2_Chr13g0576811"/>
    <property type="gene ID" value="HanXRQr2_Chr13g0576811"/>
</dbReference>
<dbReference type="EMBL" id="CM007902">
    <property type="protein sequence ID" value="OTG00754.1"/>
    <property type="molecule type" value="Genomic_DNA"/>
</dbReference>
<accession>A0A251SPT8</accession>
<proteinExistence type="inferred from homology"/>
<dbReference type="EMBL" id="MNCJ02000328">
    <property type="protein sequence ID" value="KAF5772430.1"/>
    <property type="molecule type" value="Genomic_DNA"/>
</dbReference>
<dbReference type="EC" id="1.1.1.330" evidence="2"/>
<reference evidence="2" key="3">
    <citation type="submission" date="2020-06" db="EMBL/GenBank/DDBJ databases">
        <title>Helianthus annuus Genome sequencing and assembly Release 2.</title>
        <authorList>
            <person name="Gouzy J."/>
            <person name="Langlade N."/>
            <person name="Munos S."/>
        </authorList>
    </citation>
    <scope>NUCLEOTIDE SEQUENCE</scope>
    <source>
        <tissue evidence="2">Leaves</tissue>
    </source>
</reference>
<name>A0A251SPT8_HELAN</name>
<dbReference type="PANTHER" id="PTHR48476">
    <property type="entry name" value="SHORT-CHAIN DEHYDROGENASE TIC 32, CHLOROPLASTIC-LIKE"/>
    <property type="match status" value="1"/>
</dbReference>